<dbReference type="Proteomes" id="UP000001741">
    <property type="component" value="Chromosome"/>
</dbReference>
<evidence type="ECO:0000259" key="1">
    <source>
        <dbReference type="Pfam" id="PF13649"/>
    </source>
</evidence>
<accession>B0VN60</accession>
<keyword evidence="2" id="KW-0489">Methyltransferase</keyword>
<name>B0VN60_ACIBS</name>
<gene>
    <name evidence="2" type="ordered locus">ABSDF3377</name>
</gene>
<dbReference type="AlphaFoldDB" id="B0VN60"/>
<dbReference type="InterPro" id="IPR029063">
    <property type="entry name" value="SAM-dependent_MTases_sf"/>
</dbReference>
<dbReference type="BioCyc" id="ABAU509170:GCL9-2797-MONOMER"/>
<keyword evidence="2" id="KW-0808">Transferase</keyword>
<evidence type="ECO:0000313" key="3">
    <source>
        <dbReference type="Proteomes" id="UP000001741"/>
    </source>
</evidence>
<reference evidence="2 3" key="1">
    <citation type="journal article" date="2008" name="PLoS ONE">
        <title>Comparative analysis of Acinetobacters: three genomes for three lifestyles.</title>
        <authorList>
            <person name="Vallenet D."/>
            <person name="Nordmann P."/>
            <person name="Barbe V."/>
            <person name="Poirel L."/>
            <person name="Mangenot S."/>
            <person name="Bataille E."/>
            <person name="Dossat C."/>
            <person name="Gas S."/>
            <person name="Kreimeyer A."/>
            <person name="Lenoble P."/>
            <person name="Oztas S."/>
            <person name="Poulain J."/>
            <person name="Segurens B."/>
            <person name="Robert C."/>
            <person name="Abergel C."/>
            <person name="Claverie J.M."/>
            <person name="Raoult D."/>
            <person name="Medigue C."/>
            <person name="Weissenbach J."/>
            <person name="Cruveiller S."/>
        </authorList>
    </citation>
    <scope>NUCLEOTIDE SEQUENCE [LARGE SCALE GENOMIC DNA]</scope>
    <source>
        <strain evidence="2 3">SDF</strain>
    </source>
</reference>
<dbReference type="HOGENOM" id="CLU_978718_0_0_6"/>
<dbReference type="KEGG" id="abm:ABSDF3377"/>
<dbReference type="GO" id="GO:0008168">
    <property type="term" value="F:methyltransferase activity"/>
    <property type="evidence" value="ECO:0007669"/>
    <property type="project" value="UniProtKB-KW"/>
</dbReference>
<dbReference type="Pfam" id="PF13649">
    <property type="entry name" value="Methyltransf_25"/>
    <property type="match status" value="1"/>
</dbReference>
<proteinExistence type="predicted"/>
<dbReference type="Gene3D" id="3.40.50.150">
    <property type="entry name" value="Vaccinia Virus protein VP39"/>
    <property type="match status" value="1"/>
</dbReference>
<protein>
    <submittedName>
        <fullName evidence="2">Methyltransferase</fullName>
    </submittedName>
</protein>
<dbReference type="EMBL" id="CU468230">
    <property type="protein sequence ID" value="CAP02646.1"/>
    <property type="molecule type" value="Genomic_DNA"/>
</dbReference>
<dbReference type="GO" id="GO:0032259">
    <property type="term" value="P:methylation"/>
    <property type="evidence" value="ECO:0007669"/>
    <property type="project" value="UniProtKB-KW"/>
</dbReference>
<dbReference type="SUPFAM" id="SSF53335">
    <property type="entry name" value="S-adenosyl-L-methionine-dependent methyltransferases"/>
    <property type="match status" value="1"/>
</dbReference>
<dbReference type="InterPro" id="IPR041698">
    <property type="entry name" value="Methyltransf_25"/>
</dbReference>
<organism evidence="2 3">
    <name type="scientific">Acinetobacter baumannii (strain SDF)</name>
    <dbReference type="NCBI Taxonomy" id="509170"/>
    <lineage>
        <taxon>Bacteria</taxon>
        <taxon>Pseudomonadati</taxon>
        <taxon>Pseudomonadota</taxon>
        <taxon>Gammaproteobacteria</taxon>
        <taxon>Moraxellales</taxon>
        <taxon>Moraxellaceae</taxon>
        <taxon>Acinetobacter</taxon>
        <taxon>Acinetobacter calcoaceticus/baumannii complex</taxon>
    </lineage>
</organism>
<evidence type="ECO:0000313" key="2">
    <source>
        <dbReference type="EMBL" id="CAP02646.1"/>
    </source>
</evidence>
<feature type="domain" description="Methyltransferase" evidence="1">
    <location>
        <begin position="77"/>
        <end position="168"/>
    </location>
</feature>
<sequence>MPLNSVTKIVKAKVRAALSRFIPHKYAIEASSLGDSEELAWTNLGFWKNTQIYREACRQLADHLAQAVNLNSKDHLLDLGCGLGASLLHWLQDYHPKSLSAVELQASCVNKIQKFIPEISQIFCGSFLNLKQFEFKQRFDVVFCIDAAYHSHLNSFLDSVTPVLNSKGRLGFHYLMRADSCHNMTMLQEQKHRYLLKAADVTWDALLTEEILITTLEQQGFTDIKIEDLSEQVLLGFSQYIQNQQAQSHNRGLANFKIQMTAKLCQQLYQNGYVRYIQITAIKK</sequence>
<dbReference type="CDD" id="cd02440">
    <property type="entry name" value="AdoMet_MTases"/>
    <property type="match status" value="1"/>
</dbReference>